<sequence length="71" mass="8101">MLHAQVDKCPIPLTVVEHNTDDQKVPNVCKIPFHDFQFGVGLLIDEKFDGPLTARWNSEIPEHFSIRSCLL</sequence>
<comment type="caution">
    <text evidence="1">The sequence shown here is derived from an EMBL/GenBank/DDBJ whole genome shotgun (WGS) entry which is preliminary data.</text>
</comment>
<organism evidence="1 2">
    <name type="scientific">Bonamia ostreae</name>
    <dbReference type="NCBI Taxonomy" id="126728"/>
    <lineage>
        <taxon>Eukaryota</taxon>
        <taxon>Sar</taxon>
        <taxon>Rhizaria</taxon>
        <taxon>Endomyxa</taxon>
        <taxon>Ascetosporea</taxon>
        <taxon>Haplosporida</taxon>
        <taxon>Bonamia</taxon>
    </lineage>
</organism>
<proteinExistence type="predicted"/>
<protein>
    <submittedName>
        <fullName evidence="1">Uncharacterized protein</fullName>
    </submittedName>
</protein>
<reference evidence="1 2" key="1">
    <citation type="journal article" date="2024" name="BMC Biol.">
        <title>Comparative genomics of Ascetosporea gives new insight into the evolutionary basis for animal parasitism in Rhizaria.</title>
        <authorList>
            <person name="Hiltunen Thoren M."/>
            <person name="Onut-Brannstrom I."/>
            <person name="Alfjorden A."/>
            <person name="Peckova H."/>
            <person name="Swords F."/>
            <person name="Hooper C."/>
            <person name="Holzer A.S."/>
            <person name="Bass D."/>
            <person name="Burki F."/>
        </authorList>
    </citation>
    <scope>NUCLEOTIDE SEQUENCE [LARGE SCALE GENOMIC DNA]</scope>
    <source>
        <strain evidence="1">20-A016</strain>
    </source>
</reference>
<gene>
    <name evidence="1" type="ORF">MHBO_002605</name>
</gene>
<evidence type="ECO:0000313" key="1">
    <source>
        <dbReference type="EMBL" id="MES1921000.1"/>
    </source>
</evidence>
<keyword evidence="2" id="KW-1185">Reference proteome</keyword>
<accession>A0ABV2AMV9</accession>
<name>A0ABV2AMV9_9EUKA</name>
<dbReference type="EMBL" id="JBDODL010001010">
    <property type="protein sequence ID" value="MES1921000.1"/>
    <property type="molecule type" value="Genomic_DNA"/>
</dbReference>
<evidence type="ECO:0000313" key="2">
    <source>
        <dbReference type="Proteomes" id="UP001439008"/>
    </source>
</evidence>
<dbReference type="Proteomes" id="UP001439008">
    <property type="component" value="Unassembled WGS sequence"/>
</dbReference>